<feature type="transmembrane region" description="Helical" evidence="2">
    <location>
        <begin position="157"/>
        <end position="180"/>
    </location>
</feature>
<keyword evidence="2" id="KW-0472">Membrane</keyword>
<dbReference type="RefSeq" id="WP_042229028.1">
    <property type="nucleotide sequence ID" value="NZ_CP026520.1"/>
</dbReference>
<gene>
    <name evidence="3" type="ORF">M5X16_25300</name>
</gene>
<keyword evidence="2" id="KW-0812">Transmembrane</keyword>
<sequence>MADERNKSTHPSNEQPLVTIKRKSDPAEESASFETDRAESRRGHEPPSPDSGGERSLAPSAPEPVTFRATEEFPVHPGHLDSASDSERRPESFFPPDGAPPTIRKKRTSVVLSIVCGILAILLNLPVVTLPLGLILGFVAFGAGLAARRAHRRSAGLVLSLFSFLIAAVWLASALVPLAVDPTISVGRLP</sequence>
<comment type="caution">
    <text evidence="3">The sequence shown here is derived from an EMBL/GenBank/DDBJ whole genome shotgun (WGS) entry which is preliminary data.</text>
</comment>
<evidence type="ECO:0000313" key="4">
    <source>
        <dbReference type="Proteomes" id="UP001527202"/>
    </source>
</evidence>
<protein>
    <submittedName>
        <fullName evidence="3">DUF308 domain-containing protein</fullName>
    </submittedName>
</protein>
<proteinExistence type="predicted"/>
<dbReference type="Proteomes" id="UP001527202">
    <property type="component" value="Unassembled WGS sequence"/>
</dbReference>
<dbReference type="GeneID" id="95379090"/>
<feature type="transmembrane region" description="Helical" evidence="2">
    <location>
        <begin position="110"/>
        <end position="127"/>
    </location>
</feature>
<accession>A0ABT4FP82</accession>
<organism evidence="3 4">
    <name type="scientific">Paenibacillus chitinolyticus</name>
    <dbReference type="NCBI Taxonomy" id="79263"/>
    <lineage>
        <taxon>Bacteria</taxon>
        <taxon>Bacillati</taxon>
        <taxon>Bacillota</taxon>
        <taxon>Bacilli</taxon>
        <taxon>Bacillales</taxon>
        <taxon>Paenibacillaceae</taxon>
        <taxon>Paenibacillus</taxon>
    </lineage>
</organism>
<keyword evidence="2" id="KW-1133">Transmembrane helix</keyword>
<name>A0ABT4FP82_9BACL</name>
<feature type="transmembrane region" description="Helical" evidence="2">
    <location>
        <begin position="133"/>
        <end position="150"/>
    </location>
</feature>
<keyword evidence="4" id="KW-1185">Reference proteome</keyword>
<evidence type="ECO:0000313" key="3">
    <source>
        <dbReference type="EMBL" id="MCY9599079.1"/>
    </source>
</evidence>
<reference evidence="3 4" key="1">
    <citation type="submission" date="2022-05" db="EMBL/GenBank/DDBJ databases">
        <title>Genome Sequencing of Bee-Associated Microbes.</title>
        <authorList>
            <person name="Dunlap C."/>
        </authorList>
    </citation>
    <scope>NUCLEOTIDE SEQUENCE [LARGE SCALE GENOMIC DNA]</scope>
    <source>
        <strain evidence="3 4">NRRL B-23120</strain>
    </source>
</reference>
<evidence type="ECO:0000256" key="2">
    <source>
        <dbReference type="SAM" id="Phobius"/>
    </source>
</evidence>
<evidence type="ECO:0000256" key="1">
    <source>
        <dbReference type="SAM" id="MobiDB-lite"/>
    </source>
</evidence>
<feature type="region of interest" description="Disordered" evidence="1">
    <location>
        <begin position="1"/>
        <end position="101"/>
    </location>
</feature>
<feature type="compositionally biased region" description="Basic and acidic residues" evidence="1">
    <location>
        <begin position="34"/>
        <end position="47"/>
    </location>
</feature>
<dbReference type="EMBL" id="JAMDMJ010000039">
    <property type="protein sequence ID" value="MCY9599079.1"/>
    <property type="molecule type" value="Genomic_DNA"/>
</dbReference>